<keyword evidence="5" id="KW-0645">Protease</keyword>
<evidence type="ECO:0000256" key="10">
    <source>
        <dbReference type="ARBA" id="ARBA00026155"/>
    </source>
</evidence>
<dbReference type="SUPFAM" id="SSF55920">
    <property type="entry name" value="Creatinase/aminopeptidase"/>
    <property type="match status" value="1"/>
</dbReference>
<evidence type="ECO:0000256" key="1">
    <source>
        <dbReference type="ARBA" id="ARBA00004123"/>
    </source>
</evidence>
<evidence type="ECO:0000256" key="3">
    <source>
        <dbReference type="ARBA" id="ARBA00007319"/>
    </source>
</evidence>
<dbReference type="GO" id="GO:0000055">
    <property type="term" value="P:ribosomal large subunit export from nucleus"/>
    <property type="evidence" value="ECO:0007669"/>
    <property type="project" value="EnsemblFungi"/>
</dbReference>
<dbReference type="OMA" id="KPSWVHS"/>
<keyword evidence="6" id="KW-0479">Metal-binding</keyword>
<protein>
    <recommendedName>
        <fullName evidence="10">Probable metalloprotease ARX1</fullName>
    </recommendedName>
    <alternativeName>
        <fullName evidence="11">Associated with ribosomal export complex protein 1</fullName>
    </alternativeName>
</protein>
<evidence type="ECO:0000256" key="9">
    <source>
        <dbReference type="ARBA" id="ARBA00023242"/>
    </source>
</evidence>
<dbReference type="InterPro" id="IPR047113">
    <property type="entry name" value="PA2G4/ARX1"/>
</dbReference>
<dbReference type="FunCoup" id="A7TJH7">
    <property type="interactions" value="437"/>
</dbReference>
<dbReference type="GO" id="GO:0006508">
    <property type="term" value="P:proteolysis"/>
    <property type="evidence" value="ECO:0007669"/>
    <property type="project" value="UniProtKB-KW"/>
</dbReference>
<keyword evidence="9" id="KW-0539">Nucleus</keyword>
<sequence>MALAISHEDTQILLKDKNVLQESVLDKYRTAGQVSQTALKFVTQLINDSYHYKTTDNALTIPELCLLADSFMLNRLEQYYKNKVNERGIAVPTCIDVDHVSNGWCPEIDDVQNIQHWNKNTDDPALQSTITGILRPGDLVKITLGVHIDGYTSQVSHTMVIFPVDESNGSKPTGPLLGGKADAIAAAHIAVETVNSLLCCALTPEKLPPSLGFGQSINGQLLRLVVDTIARSYNCCVVPGSRIRRVRRFLAGQNEGVVAEREYKGVVWTESHQESQLLSMADSVKDLTIVERGHSSLTNATAVPTDEFVVQGGEVYLVDIKMASLENCPKKGLVTLENVDSFTGKHHKRNQLIARSGSYVRDFAHSHILKLRTSRQLLSKIDNQGVYPFKLSHLSNEFPIHELNAESSKDIKNELKAFRLGMSEISNNYLCVETPVQVAKWVPWDHILNVTNPNGNLSFDASETLTLPGHELPLPKLGVSALKLKSIMNSTNEAVYIPVARESNTVVLCAGDVSASGKPELLKLTGGSKTCSPSWIHSKYELNNEDSLVQGIFELATLAKDKRFGLLLRETQPMKESGESLQSNSDAMQL</sequence>
<evidence type="ECO:0000256" key="4">
    <source>
        <dbReference type="ARBA" id="ARBA00022490"/>
    </source>
</evidence>
<evidence type="ECO:0000256" key="7">
    <source>
        <dbReference type="ARBA" id="ARBA00022801"/>
    </source>
</evidence>
<organism evidence="14">
    <name type="scientific">Vanderwaltozyma polyspora (strain ATCC 22028 / DSM 70294 / BCRC 21397 / CBS 2163 / NBRC 10782 / NRRL Y-8283 / UCD 57-17)</name>
    <name type="common">Kluyveromyces polysporus</name>
    <dbReference type="NCBI Taxonomy" id="436907"/>
    <lineage>
        <taxon>Eukaryota</taxon>
        <taxon>Fungi</taxon>
        <taxon>Dikarya</taxon>
        <taxon>Ascomycota</taxon>
        <taxon>Saccharomycotina</taxon>
        <taxon>Saccharomycetes</taxon>
        <taxon>Saccharomycetales</taxon>
        <taxon>Saccharomycetaceae</taxon>
        <taxon>Vanderwaltozyma</taxon>
    </lineage>
</organism>
<dbReference type="GO" id="GO:0005730">
    <property type="term" value="C:nucleolus"/>
    <property type="evidence" value="ECO:0007669"/>
    <property type="project" value="EnsemblFungi"/>
</dbReference>
<dbReference type="InterPro" id="IPR036005">
    <property type="entry name" value="Creatinase/aminopeptidase-like"/>
</dbReference>
<keyword evidence="8" id="KW-0482">Metalloprotease</keyword>
<accession>A7TJH7</accession>
<evidence type="ECO:0000256" key="2">
    <source>
        <dbReference type="ARBA" id="ARBA00004496"/>
    </source>
</evidence>
<dbReference type="GeneID" id="5545863"/>
<keyword evidence="7" id="KW-0378">Hydrolase</keyword>
<evidence type="ECO:0000256" key="11">
    <source>
        <dbReference type="ARBA" id="ARBA00033475"/>
    </source>
</evidence>
<dbReference type="PhylomeDB" id="A7TJH7"/>
<dbReference type="GO" id="GO:0008237">
    <property type="term" value="F:metallopeptidase activity"/>
    <property type="evidence" value="ECO:0007669"/>
    <property type="project" value="UniProtKB-KW"/>
</dbReference>
<dbReference type="PANTHER" id="PTHR10804:SF102">
    <property type="entry name" value="METALLOPROTEASE ARX1-RELATED"/>
    <property type="match status" value="1"/>
</dbReference>
<proteinExistence type="inferred from homology"/>
<dbReference type="InterPro" id="IPR036388">
    <property type="entry name" value="WH-like_DNA-bd_sf"/>
</dbReference>
<dbReference type="HOGENOM" id="CLU_477525_0_0_1"/>
<dbReference type="eggNOG" id="KOG2776">
    <property type="taxonomic scope" value="Eukaryota"/>
</dbReference>
<dbReference type="PANTHER" id="PTHR10804">
    <property type="entry name" value="PROTEASE FAMILY M24 METHIONYL AMINOPEPTIDASE, AMINOPEPTIDASE P"/>
    <property type="match status" value="1"/>
</dbReference>
<dbReference type="RefSeq" id="XP_001645485.1">
    <property type="nucleotide sequence ID" value="XM_001645435.1"/>
</dbReference>
<dbReference type="GO" id="GO:0005737">
    <property type="term" value="C:cytoplasm"/>
    <property type="evidence" value="ECO:0007669"/>
    <property type="project" value="UniProtKB-SubCell"/>
</dbReference>
<name>A7TJH7_VANPO</name>
<dbReference type="GO" id="GO:0005654">
    <property type="term" value="C:nucleoplasm"/>
    <property type="evidence" value="ECO:0007669"/>
    <property type="project" value="EnsemblFungi"/>
</dbReference>
<dbReference type="InParanoid" id="A7TJH7"/>
<dbReference type="AlphaFoldDB" id="A7TJH7"/>
<dbReference type="EMBL" id="DS480401">
    <property type="protein sequence ID" value="EDO17627.1"/>
    <property type="molecule type" value="Genomic_DNA"/>
</dbReference>
<comment type="similarity">
    <text evidence="3">Belongs to the peptidase M24 family.</text>
</comment>
<comment type="function">
    <text evidence="12">Probable metalloprotease involved in proper assembly of pre-ribosomal particles during the biogenesis of the 60S ribosomal subunit. Accompanies the pre-60S particles to the cytoplasm.</text>
</comment>
<keyword evidence="14" id="KW-1185">Reference proteome</keyword>
<dbReference type="GO" id="GO:0046872">
    <property type="term" value="F:metal ion binding"/>
    <property type="evidence" value="ECO:0007669"/>
    <property type="project" value="UniProtKB-KW"/>
</dbReference>
<evidence type="ECO:0000256" key="5">
    <source>
        <dbReference type="ARBA" id="ARBA00022670"/>
    </source>
</evidence>
<evidence type="ECO:0000256" key="6">
    <source>
        <dbReference type="ARBA" id="ARBA00022723"/>
    </source>
</evidence>
<dbReference type="STRING" id="436907.A7TJH7"/>
<dbReference type="GO" id="GO:0030687">
    <property type="term" value="C:preribosome, large subunit precursor"/>
    <property type="evidence" value="ECO:0007669"/>
    <property type="project" value="EnsemblFungi"/>
</dbReference>
<gene>
    <name evidence="13" type="ORF">Kpol_1061p53</name>
</gene>
<evidence type="ECO:0000256" key="12">
    <source>
        <dbReference type="ARBA" id="ARBA00034680"/>
    </source>
</evidence>
<evidence type="ECO:0000256" key="8">
    <source>
        <dbReference type="ARBA" id="ARBA00023049"/>
    </source>
</evidence>
<dbReference type="OrthoDB" id="5876363at2759"/>
<dbReference type="Gene3D" id="3.90.230.10">
    <property type="entry name" value="Creatinase/methionine aminopeptidase superfamily"/>
    <property type="match status" value="1"/>
</dbReference>
<keyword evidence="4" id="KW-0963">Cytoplasm</keyword>
<evidence type="ECO:0000313" key="13">
    <source>
        <dbReference type="EMBL" id="EDO17627.1"/>
    </source>
</evidence>
<dbReference type="KEGG" id="vpo:Kpol_1061p53"/>
<reference evidence="13 14" key="1">
    <citation type="journal article" date="2007" name="Proc. Natl. Acad. Sci. U.S.A.">
        <title>Independent sorting-out of thousands of duplicated gene pairs in two yeast species descended from a whole-genome duplication.</title>
        <authorList>
            <person name="Scannell D.R."/>
            <person name="Frank A.C."/>
            <person name="Conant G.C."/>
            <person name="Byrne K.P."/>
            <person name="Woolfit M."/>
            <person name="Wolfe K.H."/>
        </authorList>
    </citation>
    <scope>NUCLEOTIDE SEQUENCE [LARGE SCALE GENOMIC DNA]</scope>
    <source>
        <strain evidence="14">ATCC 22028 / DSM 70294 / BCRC 21397 / CBS 2163 / NBRC 10782 / NRRL Y-8283 / UCD 57-17</strain>
    </source>
</reference>
<dbReference type="Gene3D" id="1.10.10.10">
    <property type="entry name" value="Winged helix-like DNA-binding domain superfamily/Winged helix DNA-binding domain"/>
    <property type="match status" value="1"/>
</dbReference>
<evidence type="ECO:0000313" key="14">
    <source>
        <dbReference type="Proteomes" id="UP000000267"/>
    </source>
</evidence>
<dbReference type="Proteomes" id="UP000000267">
    <property type="component" value="Unassembled WGS sequence"/>
</dbReference>
<comment type="subcellular location">
    <subcellularLocation>
        <location evidence="2">Cytoplasm</location>
    </subcellularLocation>
    <subcellularLocation>
        <location evidence="1">Nucleus</location>
    </subcellularLocation>
</comment>